<accession>A0A561E771</accession>
<comment type="caution">
    <text evidence="1">The sequence shown here is derived from an EMBL/GenBank/DDBJ whole genome shotgun (WGS) entry which is preliminary data.</text>
</comment>
<dbReference type="EMBL" id="VIVQ01000001">
    <property type="protein sequence ID" value="TWE11466.1"/>
    <property type="molecule type" value="Genomic_DNA"/>
</dbReference>
<keyword evidence="2" id="KW-1185">Reference proteome</keyword>
<name>A0A561E771_9MICO</name>
<evidence type="ECO:0000313" key="2">
    <source>
        <dbReference type="Proteomes" id="UP000318297"/>
    </source>
</evidence>
<dbReference type="AlphaFoldDB" id="A0A561E771"/>
<protein>
    <submittedName>
        <fullName evidence="1">Uncharacterized protein</fullName>
    </submittedName>
</protein>
<evidence type="ECO:0000313" key="1">
    <source>
        <dbReference type="EMBL" id="TWE11466.1"/>
    </source>
</evidence>
<organism evidence="1 2">
    <name type="scientific">Rudaeicoccus suwonensis</name>
    <dbReference type="NCBI Taxonomy" id="657409"/>
    <lineage>
        <taxon>Bacteria</taxon>
        <taxon>Bacillati</taxon>
        <taxon>Actinomycetota</taxon>
        <taxon>Actinomycetes</taxon>
        <taxon>Micrococcales</taxon>
        <taxon>Dermacoccaceae</taxon>
        <taxon>Rudaeicoccus</taxon>
    </lineage>
</organism>
<gene>
    <name evidence="1" type="ORF">BKA23_0234</name>
</gene>
<sequence length="147" mass="16822">MMQKHSLVLPYISLDSRLMTTAHGFASPDPTDRDLTRITADLNASRAMSTTRIRVRGSLLRAVRMFALRFAAMWRDHREAQERLAIMREPWTWEHAHWVPGECGMVLHGSTPPGHGRRGPVTTGGWCACHLLEAELSIERELRLQRR</sequence>
<dbReference type="Proteomes" id="UP000318297">
    <property type="component" value="Unassembled WGS sequence"/>
</dbReference>
<proteinExistence type="predicted"/>
<reference evidence="1 2" key="1">
    <citation type="submission" date="2019-06" db="EMBL/GenBank/DDBJ databases">
        <title>Sequencing the genomes of 1000 actinobacteria strains.</title>
        <authorList>
            <person name="Klenk H.-P."/>
        </authorList>
    </citation>
    <scope>NUCLEOTIDE SEQUENCE [LARGE SCALE GENOMIC DNA]</scope>
    <source>
        <strain evidence="1 2">DSM 19560</strain>
    </source>
</reference>